<protein>
    <recommendedName>
        <fullName evidence="4">Retrotransposon gag domain-containing protein</fullName>
    </recommendedName>
</protein>
<keyword evidence="3" id="KW-1185">Reference proteome</keyword>
<feature type="region of interest" description="Disordered" evidence="1">
    <location>
        <begin position="365"/>
        <end position="422"/>
    </location>
</feature>
<evidence type="ECO:0000313" key="2">
    <source>
        <dbReference type="EMBL" id="MED6174280.1"/>
    </source>
</evidence>
<evidence type="ECO:0000256" key="1">
    <source>
        <dbReference type="SAM" id="MobiDB-lite"/>
    </source>
</evidence>
<dbReference type="PANTHER" id="PTHR33223">
    <property type="entry name" value="CCHC-TYPE DOMAIN-CONTAINING PROTEIN"/>
    <property type="match status" value="1"/>
</dbReference>
<organism evidence="2 3">
    <name type="scientific">Stylosanthes scabra</name>
    <dbReference type="NCBI Taxonomy" id="79078"/>
    <lineage>
        <taxon>Eukaryota</taxon>
        <taxon>Viridiplantae</taxon>
        <taxon>Streptophyta</taxon>
        <taxon>Embryophyta</taxon>
        <taxon>Tracheophyta</taxon>
        <taxon>Spermatophyta</taxon>
        <taxon>Magnoliopsida</taxon>
        <taxon>eudicotyledons</taxon>
        <taxon>Gunneridae</taxon>
        <taxon>Pentapetalae</taxon>
        <taxon>rosids</taxon>
        <taxon>fabids</taxon>
        <taxon>Fabales</taxon>
        <taxon>Fabaceae</taxon>
        <taxon>Papilionoideae</taxon>
        <taxon>50 kb inversion clade</taxon>
        <taxon>dalbergioids sensu lato</taxon>
        <taxon>Dalbergieae</taxon>
        <taxon>Pterocarpus clade</taxon>
        <taxon>Stylosanthes</taxon>
    </lineage>
</organism>
<feature type="compositionally biased region" description="Basic and acidic residues" evidence="1">
    <location>
        <begin position="1"/>
        <end position="10"/>
    </location>
</feature>
<feature type="region of interest" description="Disordered" evidence="1">
    <location>
        <begin position="1"/>
        <end position="24"/>
    </location>
</feature>
<evidence type="ECO:0000313" key="3">
    <source>
        <dbReference type="Proteomes" id="UP001341840"/>
    </source>
</evidence>
<feature type="compositionally biased region" description="Polar residues" evidence="1">
    <location>
        <begin position="88"/>
        <end position="98"/>
    </location>
</feature>
<evidence type="ECO:0008006" key="4">
    <source>
        <dbReference type="Google" id="ProtNLM"/>
    </source>
</evidence>
<feature type="compositionally biased region" description="Basic and acidic residues" evidence="1">
    <location>
        <begin position="380"/>
        <end position="397"/>
    </location>
</feature>
<feature type="compositionally biased region" description="Basic and acidic residues" evidence="1">
    <location>
        <begin position="231"/>
        <end position="240"/>
    </location>
</feature>
<feature type="region of interest" description="Disordered" evidence="1">
    <location>
        <begin position="204"/>
        <end position="287"/>
    </location>
</feature>
<proteinExistence type="predicted"/>
<feature type="region of interest" description="Disordered" evidence="1">
    <location>
        <begin position="85"/>
        <end position="128"/>
    </location>
</feature>
<reference evidence="2 3" key="1">
    <citation type="journal article" date="2023" name="Plants (Basel)">
        <title>Bridging the Gap: Combining Genomics and Transcriptomics Approaches to Understand Stylosanthes scabra, an Orphan Legume from the Brazilian Caatinga.</title>
        <authorList>
            <person name="Ferreira-Neto J.R.C."/>
            <person name="da Silva M.D."/>
            <person name="Binneck E."/>
            <person name="de Melo N.F."/>
            <person name="da Silva R.H."/>
            <person name="de Melo A.L.T.M."/>
            <person name="Pandolfi V."/>
            <person name="Bustamante F.O."/>
            <person name="Brasileiro-Vidal A.C."/>
            <person name="Benko-Iseppon A.M."/>
        </authorList>
    </citation>
    <scope>NUCLEOTIDE SEQUENCE [LARGE SCALE GENOMIC DNA]</scope>
    <source>
        <tissue evidence="2">Leaves</tissue>
    </source>
</reference>
<dbReference type="Proteomes" id="UP001341840">
    <property type="component" value="Unassembled WGS sequence"/>
</dbReference>
<name>A0ABU6VNK6_9FABA</name>
<dbReference type="EMBL" id="JASCZI010151744">
    <property type="protein sequence ID" value="MED6174280.1"/>
    <property type="molecule type" value="Genomic_DNA"/>
</dbReference>
<accession>A0ABU6VNK6</accession>
<sequence length="434" mass="50045">MEEIPLHEGDNNSNPLPTLEKEIDQRNNTIQQLEAALRELLERQTREAALASEAVKRAEELAQKQQAALDEAEKREKDRLKKLEKLNSKTQTVANHSSKTAESKDRTWRPSTVMTRAPGREGGKHPFSPHILAEEIPKKFRYPMEIEPYDGTTDPKHHLVAFENRMLLVNASDVIQCKAFTITLKKEALTWFNALLRALSGPFQHGMHTNRRTAIPGGLDGPSQRAKRRHPFSEKADQEATKNNGRNPTRRGTDHREDRQTKRTTPQKEHFRDDRGRKEHRSNSSYYNPLNVSLAQFLNEVSQVERVPAPRPIKNTGRGDRRSYCKYHKQHGHDTEECRDLLDFIEEGLKNGKFREYTGRYRNRDDERRVRQRQNSPEPIAERRMDEPKERSVHREIAMISGGIPNEGNPPSKKAAKRNKHSCLAVEVMPRPLA</sequence>
<feature type="compositionally biased region" description="Basic and acidic residues" evidence="1">
    <location>
        <begin position="251"/>
        <end position="277"/>
    </location>
</feature>
<feature type="compositionally biased region" description="Basic and acidic residues" evidence="1">
    <location>
        <begin position="99"/>
        <end position="108"/>
    </location>
</feature>
<comment type="caution">
    <text evidence="2">The sequence shown here is derived from an EMBL/GenBank/DDBJ whole genome shotgun (WGS) entry which is preliminary data.</text>
</comment>
<gene>
    <name evidence="2" type="ORF">PIB30_067626</name>
</gene>
<dbReference type="PANTHER" id="PTHR33223:SF10">
    <property type="entry name" value="AMINOTRANSFERASE-LIKE PLANT MOBILE DOMAIN-CONTAINING PROTEIN"/>
    <property type="match status" value="1"/>
</dbReference>